<feature type="compositionally biased region" description="Acidic residues" evidence="1">
    <location>
        <begin position="110"/>
        <end position="119"/>
    </location>
</feature>
<feature type="region of interest" description="Disordered" evidence="1">
    <location>
        <begin position="140"/>
        <end position="231"/>
    </location>
</feature>
<feature type="region of interest" description="Disordered" evidence="1">
    <location>
        <begin position="99"/>
        <end position="119"/>
    </location>
</feature>
<dbReference type="EMBL" id="CAJNOH010002524">
    <property type="protein sequence ID" value="CAF1297985.1"/>
    <property type="molecule type" value="Genomic_DNA"/>
</dbReference>
<reference evidence="3" key="1">
    <citation type="submission" date="2021-02" db="EMBL/GenBank/DDBJ databases">
        <authorList>
            <person name="Nowell W R."/>
        </authorList>
    </citation>
    <scope>NUCLEOTIDE SEQUENCE</scope>
</reference>
<dbReference type="Proteomes" id="UP000663854">
    <property type="component" value="Unassembled WGS sequence"/>
</dbReference>
<gene>
    <name evidence="3" type="ORF">JXQ802_LOCUS45316</name>
    <name evidence="2" type="ORF">PYM288_LOCUS29760</name>
</gene>
<sequence length="231" mass="26562">MVDATNTTTEKYAALGAQVDFWMHPYPPVPCEGQEVQHHDCPFFECGQLNCVCEYHVTKFDKPWNEYMKKSLTFTERGSFKSTYSRGGKKRWPKAIKQHDDEYFVKPPEESDDDSDDDTLSTFRDIPFFMNHERDFLRRQRERTLSDSDSKGSSVESITDKESASSSSSSSSSTATNEEETVETMSTATNGTDDETMSTATNDTDDETMWMTEEEEVSNNREKSIEYVYNY</sequence>
<feature type="compositionally biased region" description="Acidic residues" evidence="1">
    <location>
        <begin position="203"/>
        <end position="217"/>
    </location>
</feature>
<keyword evidence="4" id="KW-1185">Reference proteome</keyword>
<evidence type="ECO:0000256" key="1">
    <source>
        <dbReference type="SAM" id="MobiDB-lite"/>
    </source>
</evidence>
<comment type="caution">
    <text evidence="3">The sequence shown here is derived from an EMBL/GenBank/DDBJ whole genome shotgun (WGS) entry which is preliminary data.</text>
</comment>
<evidence type="ECO:0000313" key="3">
    <source>
        <dbReference type="EMBL" id="CAF1572152.1"/>
    </source>
</evidence>
<feature type="compositionally biased region" description="Basic and acidic residues" evidence="1">
    <location>
        <begin position="140"/>
        <end position="150"/>
    </location>
</feature>
<feature type="compositionally biased region" description="Basic and acidic residues" evidence="1">
    <location>
        <begin position="99"/>
        <end position="109"/>
    </location>
</feature>
<evidence type="ECO:0000313" key="4">
    <source>
        <dbReference type="Proteomes" id="UP000663870"/>
    </source>
</evidence>
<name>A0A815YLN3_9BILA</name>
<accession>A0A815YLN3</accession>
<organism evidence="3 4">
    <name type="scientific">Rotaria sordida</name>
    <dbReference type="NCBI Taxonomy" id="392033"/>
    <lineage>
        <taxon>Eukaryota</taxon>
        <taxon>Metazoa</taxon>
        <taxon>Spiralia</taxon>
        <taxon>Gnathifera</taxon>
        <taxon>Rotifera</taxon>
        <taxon>Eurotatoria</taxon>
        <taxon>Bdelloidea</taxon>
        <taxon>Philodinida</taxon>
        <taxon>Philodinidae</taxon>
        <taxon>Rotaria</taxon>
    </lineage>
</organism>
<dbReference type="AlphaFoldDB" id="A0A815YLN3"/>
<proteinExistence type="predicted"/>
<evidence type="ECO:0000313" key="2">
    <source>
        <dbReference type="EMBL" id="CAF1297985.1"/>
    </source>
</evidence>
<feature type="compositionally biased region" description="Low complexity" evidence="1">
    <location>
        <begin position="164"/>
        <end position="176"/>
    </location>
</feature>
<protein>
    <submittedName>
        <fullName evidence="3">Uncharacterized protein</fullName>
    </submittedName>
</protein>
<feature type="compositionally biased region" description="Polar residues" evidence="1">
    <location>
        <begin position="185"/>
        <end position="202"/>
    </location>
</feature>
<dbReference type="Proteomes" id="UP000663870">
    <property type="component" value="Unassembled WGS sequence"/>
</dbReference>
<dbReference type="EMBL" id="CAJNOL010003720">
    <property type="protein sequence ID" value="CAF1572152.1"/>
    <property type="molecule type" value="Genomic_DNA"/>
</dbReference>